<protein>
    <recommendedName>
        <fullName evidence="9">Centrosomal protein of 135 kDa</fullName>
    </recommendedName>
</protein>
<dbReference type="EMBL" id="NIVC01001511">
    <property type="protein sequence ID" value="PAA67055.1"/>
    <property type="molecule type" value="Genomic_DNA"/>
</dbReference>
<feature type="compositionally biased region" description="Gly residues" evidence="6">
    <location>
        <begin position="1213"/>
        <end position="1226"/>
    </location>
</feature>
<organism evidence="7 8">
    <name type="scientific">Macrostomum lignano</name>
    <dbReference type="NCBI Taxonomy" id="282301"/>
    <lineage>
        <taxon>Eukaryota</taxon>
        <taxon>Metazoa</taxon>
        <taxon>Spiralia</taxon>
        <taxon>Lophotrochozoa</taxon>
        <taxon>Platyhelminthes</taxon>
        <taxon>Rhabditophora</taxon>
        <taxon>Macrostomorpha</taxon>
        <taxon>Macrostomida</taxon>
        <taxon>Macrostomidae</taxon>
        <taxon>Macrostomum</taxon>
    </lineage>
</organism>
<evidence type="ECO:0000256" key="4">
    <source>
        <dbReference type="ARBA" id="ARBA00038123"/>
    </source>
</evidence>
<feature type="coiled-coil region" evidence="5">
    <location>
        <begin position="593"/>
        <end position="1125"/>
    </location>
</feature>
<evidence type="ECO:0000313" key="7">
    <source>
        <dbReference type="EMBL" id="PAA67055.1"/>
    </source>
</evidence>
<dbReference type="Proteomes" id="UP000215902">
    <property type="component" value="Unassembled WGS sequence"/>
</dbReference>
<evidence type="ECO:0000256" key="2">
    <source>
        <dbReference type="ARBA" id="ARBA00022490"/>
    </source>
</evidence>
<comment type="subcellular location">
    <subcellularLocation>
        <location evidence="1">Cytoplasm</location>
        <location evidence="1">Cytoskeleton</location>
        <location evidence="1">Microtubule organizing center</location>
        <location evidence="1">Centrosome</location>
        <location evidence="1">Centriole</location>
    </subcellularLocation>
</comment>
<feature type="region of interest" description="Disordered" evidence="6">
    <location>
        <begin position="1210"/>
        <end position="1232"/>
    </location>
</feature>
<dbReference type="STRING" id="282301.A0A267EZW0"/>
<evidence type="ECO:0000256" key="6">
    <source>
        <dbReference type="SAM" id="MobiDB-lite"/>
    </source>
</evidence>
<dbReference type="InterPro" id="IPR051877">
    <property type="entry name" value="Centriole_BasalBody_StrucProt"/>
</dbReference>
<sequence>IMSGGEAVSAVEERFTNTRKKLDQLGYRQPLTVEALPLAERLLADLIWTTEHLRRAKQETEKKVEVKSKIEEYIEPYKSDNGKLVKENNELHQELLRLKQKYDEENRELMAAKRRLESEAEDLRFFNSQCLAKLKQMEEESRRKSEKILQLQEKNLLAVVQTPSGKKKSIPYRRQRMEVDELLEPPSSQRQQPQKPTRATPLTGVRKQQQDPHVVDLVKASQKRISELQKQLDRQNEEADIQERRIANLKRAAALREDEIARLKVLCEGGRPYEAVSLEAEARGAERLLHQQAAQIEALSARNRELETALAAAEARIGADRRAEFDLGARNRHLSGELENVGRMAHRIEVEKAEVLAAADAEIAQAKAQLEATRQRLAQLEEACAQLEEERQQLQESLADTKRAATESTQDNRELQDLLLRLQADKKRLAQRVEKLTANERELVLEIERLKRRVGSAKKAPAGNSATTTSQIEQYFKGVESDRDYWKREAEQLSQMLKSPVLMAGRSAGSRGSSPSGGARMSRGGKLRSPSPARPASRNGTAAVNGKDYSSDHGADYVGNGGVGSYETTLRQRGRSPPTRDRDTAAAYDDAELLRVKRERDELQALLDKFERHMAEIQGNVRALTHERDQLARMLDDTKDELHRSRREVMSSANQQPKVSLAAQAVLKRVETERDDAIAELRRTAVERDSLRDRMKAAADSASADRARLEQRIEELQAAARKAAAERDDNGTKAATLRHRCQELEEQAKQLHRALADRDDELANERGGANQARLSLESAQRQCRQLEADLAQAQDAAALLQDRCICLDREVKSLRDEQAQLRAGINNLDYEKDSLEGALQERADRLRAAEEEAKAKEALTADLRAQLHHAEYQLGRAQDQLGNREQELRQVRKASETAQAELASERHRADCLQRDVARLQDDLQVVTRENASLQSEIQDTAQEREQFKSKAQDYLAEVRRVEELLGQKEQERADLLEQYRQLSSESDRFQADAHQLESEGSSLRLELAAKEADCKRLKERLEQAEADLRDCRHTASAYELQLSNLTRSVSDLEDSLRQQELERAETMKDLAALRDLCARLESSKDSVQRQLTSKALDTEQLAGQVDELQHEADLLREQLAAESDAKKSLETVLSASREKEFQTQLEAQERQAELAMLRERLELSDTKLEQLGRDLARFRSRNSELESDVERLTRQLASERFERERLAAELRRTGGGGAGGGGGRGSGLAASSSTGALYGAAQAANSAGLYRSDSRSNASPTPRQQRPYSPSGARHSQQE</sequence>
<feature type="region of interest" description="Disordered" evidence="6">
    <location>
        <begin position="1244"/>
        <end position="1279"/>
    </location>
</feature>
<keyword evidence="5" id="KW-0175">Coiled coil</keyword>
<comment type="caution">
    <text evidence="7">The sequence shown here is derived from an EMBL/GenBank/DDBJ whole genome shotgun (WGS) entry which is preliminary data.</text>
</comment>
<evidence type="ECO:0008006" key="9">
    <source>
        <dbReference type="Google" id="ProtNLM"/>
    </source>
</evidence>
<feature type="compositionally biased region" description="Low complexity" evidence="6">
    <location>
        <begin position="504"/>
        <end position="524"/>
    </location>
</feature>
<keyword evidence="8" id="KW-1185">Reference proteome</keyword>
<comment type="similarity">
    <text evidence="4">Belongs to the CEP135/TSGA10 family.</text>
</comment>
<dbReference type="AlphaFoldDB" id="A0A267EZW0"/>
<dbReference type="SUPFAM" id="SSF57997">
    <property type="entry name" value="Tropomyosin"/>
    <property type="match status" value="1"/>
</dbReference>
<dbReference type="CDD" id="cd22292">
    <property type="entry name" value="cc_Cep135_MBD"/>
    <property type="match status" value="1"/>
</dbReference>
<feature type="coiled-coil region" evidence="5">
    <location>
        <begin position="218"/>
        <end position="316"/>
    </location>
</feature>
<proteinExistence type="inferred from homology"/>
<evidence type="ECO:0000256" key="3">
    <source>
        <dbReference type="ARBA" id="ARBA00023212"/>
    </source>
</evidence>
<feature type="non-terminal residue" evidence="7">
    <location>
        <position position="1"/>
    </location>
</feature>
<evidence type="ECO:0000313" key="8">
    <source>
        <dbReference type="Proteomes" id="UP000215902"/>
    </source>
</evidence>
<dbReference type="OrthoDB" id="10254663at2759"/>
<feature type="region of interest" description="Disordered" evidence="6">
    <location>
        <begin position="503"/>
        <end position="587"/>
    </location>
</feature>
<name>A0A267EZW0_9PLAT</name>
<keyword evidence="3" id="KW-0206">Cytoskeleton</keyword>
<feature type="coiled-coil region" evidence="5">
    <location>
        <begin position="1154"/>
        <end position="1209"/>
    </location>
</feature>
<evidence type="ECO:0000256" key="5">
    <source>
        <dbReference type="SAM" id="Coils"/>
    </source>
</evidence>
<keyword evidence="2" id="KW-0963">Cytoplasm</keyword>
<feature type="compositionally biased region" description="Low complexity" evidence="6">
    <location>
        <begin position="185"/>
        <end position="196"/>
    </location>
</feature>
<feature type="coiled-coil region" evidence="5">
    <location>
        <begin position="81"/>
        <end position="154"/>
    </location>
</feature>
<dbReference type="GO" id="GO:0005814">
    <property type="term" value="C:centriole"/>
    <property type="evidence" value="ECO:0007669"/>
    <property type="project" value="UniProtKB-SubCell"/>
</dbReference>
<gene>
    <name evidence="7" type="ORF">BOX15_Mlig001856g1</name>
</gene>
<dbReference type="PANTHER" id="PTHR20544:SF0">
    <property type="entry name" value="NUCLEOPROTEIN TPR_MLP1 DOMAIN-CONTAINING PROTEIN"/>
    <property type="match status" value="1"/>
</dbReference>
<reference evidence="7 8" key="1">
    <citation type="submission" date="2017-06" db="EMBL/GenBank/DDBJ databases">
        <title>A platform for efficient transgenesis in Macrostomum lignano, a flatworm model organism for stem cell research.</title>
        <authorList>
            <person name="Berezikov E."/>
        </authorList>
    </citation>
    <scope>NUCLEOTIDE SEQUENCE [LARGE SCALE GENOMIC DNA]</scope>
    <source>
        <strain evidence="7">DV1</strain>
        <tissue evidence="7">Whole organism</tissue>
    </source>
</reference>
<feature type="region of interest" description="Disordered" evidence="6">
    <location>
        <begin position="182"/>
        <end position="212"/>
    </location>
</feature>
<accession>A0A267EZW0</accession>
<evidence type="ECO:0000256" key="1">
    <source>
        <dbReference type="ARBA" id="ARBA00004114"/>
    </source>
</evidence>
<dbReference type="Gene3D" id="1.10.287.1490">
    <property type="match status" value="1"/>
</dbReference>
<dbReference type="PANTHER" id="PTHR20544">
    <property type="entry name" value="CENTROSOMAL PROTEIN CEP135"/>
    <property type="match status" value="1"/>
</dbReference>
<feature type="coiled-coil region" evidence="5">
    <location>
        <begin position="356"/>
        <end position="453"/>
    </location>
</feature>
<feature type="compositionally biased region" description="Polar residues" evidence="6">
    <location>
        <begin position="1255"/>
        <end position="1268"/>
    </location>
</feature>